<feature type="transmembrane region" description="Helical" evidence="7">
    <location>
        <begin position="69"/>
        <end position="86"/>
    </location>
</feature>
<feature type="transmembrane region" description="Helical" evidence="7">
    <location>
        <begin position="92"/>
        <end position="110"/>
    </location>
</feature>
<dbReference type="Proteomes" id="UP000695022">
    <property type="component" value="Unplaced"/>
</dbReference>
<name>A0ABM1EGC1_PRICU</name>
<evidence type="ECO:0000256" key="6">
    <source>
        <dbReference type="ARBA" id="ARBA00023315"/>
    </source>
</evidence>
<evidence type="ECO:0000256" key="4">
    <source>
        <dbReference type="ARBA" id="ARBA00022989"/>
    </source>
</evidence>
<dbReference type="Pfam" id="PF03062">
    <property type="entry name" value="MBOAT"/>
    <property type="match status" value="1"/>
</dbReference>
<keyword evidence="3 7" id="KW-0812">Transmembrane</keyword>
<accession>A0ABM1EGC1</accession>
<feature type="transmembrane region" description="Helical" evidence="7">
    <location>
        <begin position="463"/>
        <end position="482"/>
    </location>
</feature>
<keyword evidence="6" id="KW-0012">Acyltransferase</keyword>
<dbReference type="PANTHER" id="PTHR13906">
    <property type="entry name" value="PORCUPINE"/>
    <property type="match status" value="1"/>
</dbReference>
<keyword evidence="8" id="KW-1185">Reference proteome</keyword>
<evidence type="ECO:0000256" key="1">
    <source>
        <dbReference type="ARBA" id="ARBA00004141"/>
    </source>
</evidence>
<sequence>MELFSYGVPSRPNIAMYQGSQLLKPLSRAVGLPIDQVNFTCSMLMSLIASVILRLSFHPSHTTATVRHIYCVAIGLTIGVFCWGGLFYCRRSWNVILFVLGCYMLLRTVGPQHIQKVVFVYSMAYLTVLHWYRLKSYGVYVLDISGPVMVMTQKMTTLAFNIHDGLAQTEEQLSPECRKHAVRKIPPPIEFASYLLNFQTILCGPCSQYNDYIDYIEGRSLQSRSPTANGSTFKDVPSSKEPSPVRAVMEKLGIVLVLVFVNLKLLPLFPMEYIREEKFLMNTGFIGKTTYILCATTVTRAKYYFAWVMADVVCNASGFGFNGYNEDGTERWDLVQTVHIARFEFSLSWRDSLASWNTQTMVWLRMIAYERAPCMKTFLTYLLSAYWHGFFPGYYLTFGAGALVTIAARNVRRSIRPVFQKSRTMVLLYHVMTFLACRLVVAYVTFPFMLLSFWPSIQIYKSMYFYIHIAILLATFILPVVLPPPKPGSTTENSASQSSRMK</sequence>
<dbReference type="RefSeq" id="XP_014671242.1">
    <property type="nucleotide sequence ID" value="XM_014815756.1"/>
</dbReference>
<reference evidence="9" key="1">
    <citation type="submission" date="2025-08" db="UniProtKB">
        <authorList>
            <consortium name="RefSeq"/>
        </authorList>
    </citation>
    <scope>IDENTIFICATION</scope>
</reference>
<feature type="transmembrane region" description="Helical" evidence="7">
    <location>
        <begin position="385"/>
        <end position="407"/>
    </location>
</feature>
<proteinExistence type="predicted"/>
<evidence type="ECO:0000256" key="3">
    <source>
        <dbReference type="ARBA" id="ARBA00022692"/>
    </source>
</evidence>
<feature type="transmembrane region" description="Helical" evidence="7">
    <location>
        <begin position="117"/>
        <end position="134"/>
    </location>
</feature>
<dbReference type="InterPro" id="IPR049941">
    <property type="entry name" value="LPLAT_7/PORCN-like"/>
</dbReference>
<gene>
    <name evidence="9" type="primary">LOC106812007</name>
</gene>
<comment type="subcellular location">
    <subcellularLocation>
        <location evidence="1">Membrane</location>
        <topology evidence="1">Multi-pass membrane protein</topology>
    </subcellularLocation>
</comment>
<dbReference type="GeneID" id="106812007"/>
<keyword evidence="2" id="KW-0808">Transferase</keyword>
<evidence type="ECO:0000256" key="5">
    <source>
        <dbReference type="ARBA" id="ARBA00023136"/>
    </source>
</evidence>
<evidence type="ECO:0000313" key="9">
    <source>
        <dbReference type="RefSeq" id="XP_014671242.1"/>
    </source>
</evidence>
<protein>
    <submittedName>
        <fullName evidence="9">Lysophospholipid acyltransferase 1-like isoform X1</fullName>
    </submittedName>
</protein>
<evidence type="ECO:0000256" key="2">
    <source>
        <dbReference type="ARBA" id="ARBA00022679"/>
    </source>
</evidence>
<evidence type="ECO:0000256" key="7">
    <source>
        <dbReference type="SAM" id="Phobius"/>
    </source>
</evidence>
<keyword evidence="5 7" id="KW-0472">Membrane</keyword>
<organism evidence="8 9">
    <name type="scientific">Priapulus caudatus</name>
    <name type="common">Priapulid worm</name>
    <dbReference type="NCBI Taxonomy" id="37621"/>
    <lineage>
        <taxon>Eukaryota</taxon>
        <taxon>Metazoa</taxon>
        <taxon>Ecdysozoa</taxon>
        <taxon>Scalidophora</taxon>
        <taxon>Priapulida</taxon>
        <taxon>Priapulimorpha</taxon>
        <taxon>Priapulimorphida</taxon>
        <taxon>Priapulidae</taxon>
        <taxon>Priapulus</taxon>
    </lineage>
</organism>
<evidence type="ECO:0000313" key="8">
    <source>
        <dbReference type="Proteomes" id="UP000695022"/>
    </source>
</evidence>
<feature type="transmembrane region" description="Helical" evidence="7">
    <location>
        <begin position="427"/>
        <end position="451"/>
    </location>
</feature>
<dbReference type="InterPro" id="IPR004299">
    <property type="entry name" value="MBOAT_fam"/>
</dbReference>
<keyword evidence="4 7" id="KW-1133">Transmembrane helix</keyword>
<dbReference type="PANTHER" id="PTHR13906:SF4">
    <property type="entry name" value="LYSOPHOSPHOLIPID ACYLTRANSFERASE 6"/>
    <property type="match status" value="1"/>
</dbReference>
<feature type="transmembrane region" description="Helical" evidence="7">
    <location>
        <begin position="37"/>
        <end position="57"/>
    </location>
</feature>